<accession>A0ABQ9GCG9</accession>
<keyword evidence="3" id="KW-1185">Reference proteome</keyword>
<sequence>MHHEKSLLDSSDKKPEIIDLYNMTKAGADALDQKCPTYTVGCRTRRWTLAIWFAMIDIAAKDSDTITRRDFLVSLGRDIIKEHLACRSAIKNLLRELRATISRIAGTARDEQLPIPENPSKRRTCHLPSDQGSEAFNELYPV</sequence>
<protein>
    <recommendedName>
        <fullName evidence="1">PiggyBac transposable element-derived protein domain-containing protein</fullName>
    </recommendedName>
</protein>
<name>A0ABQ9GCG9_9NEOP</name>
<reference evidence="2 3" key="1">
    <citation type="submission" date="2023-02" db="EMBL/GenBank/DDBJ databases">
        <title>LHISI_Scaffold_Assembly.</title>
        <authorList>
            <person name="Stuart O.P."/>
            <person name="Cleave R."/>
            <person name="Magrath M.J.L."/>
            <person name="Mikheyev A.S."/>
        </authorList>
    </citation>
    <scope>NUCLEOTIDE SEQUENCE [LARGE SCALE GENOMIC DNA]</scope>
    <source>
        <strain evidence="2">Daus_M_001</strain>
        <tissue evidence="2">Leg muscle</tissue>
    </source>
</reference>
<gene>
    <name evidence="2" type="ORF">PR048_029121</name>
</gene>
<organism evidence="2 3">
    <name type="scientific">Dryococelus australis</name>
    <dbReference type="NCBI Taxonomy" id="614101"/>
    <lineage>
        <taxon>Eukaryota</taxon>
        <taxon>Metazoa</taxon>
        <taxon>Ecdysozoa</taxon>
        <taxon>Arthropoda</taxon>
        <taxon>Hexapoda</taxon>
        <taxon>Insecta</taxon>
        <taxon>Pterygota</taxon>
        <taxon>Neoptera</taxon>
        <taxon>Polyneoptera</taxon>
        <taxon>Phasmatodea</taxon>
        <taxon>Verophasmatodea</taxon>
        <taxon>Anareolatae</taxon>
        <taxon>Phasmatidae</taxon>
        <taxon>Eurycanthinae</taxon>
        <taxon>Dryococelus</taxon>
    </lineage>
</organism>
<dbReference type="EMBL" id="JARBHB010000013">
    <property type="protein sequence ID" value="KAJ8870109.1"/>
    <property type="molecule type" value="Genomic_DNA"/>
</dbReference>
<comment type="caution">
    <text evidence="2">The sequence shown here is derived from an EMBL/GenBank/DDBJ whole genome shotgun (WGS) entry which is preliminary data.</text>
</comment>
<dbReference type="Pfam" id="PF13843">
    <property type="entry name" value="DDE_Tnp_1_7"/>
    <property type="match status" value="1"/>
</dbReference>
<evidence type="ECO:0000313" key="2">
    <source>
        <dbReference type="EMBL" id="KAJ8870109.1"/>
    </source>
</evidence>
<dbReference type="InterPro" id="IPR029526">
    <property type="entry name" value="PGBD"/>
</dbReference>
<feature type="domain" description="PiggyBac transposable element-derived protein" evidence="1">
    <location>
        <begin position="11"/>
        <end position="59"/>
    </location>
</feature>
<proteinExistence type="predicted"/>
<evidence type="ECO:0000313" key="3">
    <source>
        <dbReference type="Proteomes" id="UP001159363"/>
    </source>
</evidence>
<evidence type="ECO:0000259" key="1">
    <source>
        <dbReference type="Pfam" id="PF13843"/>
    </source>
</evidence>
<dbReference type="Proteomes" id="UP001159363">
    <property type="component" value="Chromosome 12"/>
</dbReference>